<dbReference type="RefSeq" id="WP_303305116.1">
    <property type="nucleotide sequence ID" value="NZ_JAODOP010000004.1"/>
</dbReference>
<evidence type="ECO:0000313" key="2">
    <source>
        <dbReference type="Proteomes" id="UP001337305"/>
    </source>
</evidence>
<dbReference type="Proteomes" id="UP001337305">
    <property type="component" value="Unassembled WGS sequence"/>
</dbReference>
<gene>
    <name evidence="1" type="ORF">N1F79_06365</name>
</gene>
<protein>
    <submittedName>
        <fullName evidence="1">Uncharacterized protein</fullName>
    </submittedName>
</protein>
<dbReference type="EMBL" id="JAODOP010000004">
    <property type="protein sequence ID" value="MEF3832745.1"/>
    <property type="molecule type" value="Genomic_DNA"/>
</dbReference>
<comment type="caution">
    <text evidence="1">The sequence shown here is derived from an EMBL/GenBank/DDBJ whole genome shotgun (WGS) entry which is preliminary data.</text>
</comment>
<evidence type="ECO:0000313" key="1">
    <source>
        <dbReference type="EMBL" id="MEF3832745.1"/>
    </source>
</evidence>
<accession>A0ABU7XPT0</accession>
<proteinExistence type="predicted"/>
<reference evidence="1 2" key="1">
    <citation type="submission" date="2022-09" db="EMBL/GenBank/DDBJ databases">
        <title>Genome sequencing of Flavivirga sp. MEBiC05379.</title>
        <authorList>
            <person name="Oh H.-M."/>
            <person name="Kwon K.K."/>
            <person name="Park M.J."/>
            <person name="Yang S.-H."/>
        </authorList>
    </citation>
    <scope>NUCLEOTIDE SEQUENCE [LARGE SCALE GENOMIC DNA]</scope>
    <source>
        <strain evidence="1 2">MEBiC05379</strain>
    </source>
</reference>
<name>A0ABU7XPT0_9FLAO</name>
<organism evidence="1 2">
    <name type="scientific">Flavivirga spongiicola</name>
    <dbReference type="NCBI Taxonomy" id="421621"/>
    <lineage>
        <taxon>Bacteria</taxon>
        <taxon>Pseudomonadati</taxon>
        <taxon>Bacteroidota</taxon>
        <taxon>Flavobacteriia</taxon>
        <taxon>Flavobacteriales</taxon>
        <taxon>Flavobacteriaceae</taxon>
        <taxon>Flavivirga</taxon>
    </lineage>
</organism>
<keyword evidence="2" id="KW-1185">Reference proteome</keyword>
<sequence length="76" mass="8630">MSNGYKRDNERSEDIVIFPGYSELHGLNKILSPCSYDDGGIECALMDGYVAIWMKDICEYHGIECSKVFIGENWDS</sequence>